<reference evidence="2" key="1">
    <citation type="submission" date="2022-12" db="EMBL/GenBank/DDBJ databases">
        <title>Reclassification of two methanogenic archaea species isolated from the Kolyma lowland permafrost.</title>
        <authorList>
            <person name="Trubitsyn V.E."/>
            <person name="Rivkina E.M."/>
            <person name="Shcherbakova V.A."/>
        </authorList>
    </citation>
    <scope>NUCLEOTIDE SEQUENCE</scope>
    <source>
        <strain evidence="1">M2</strain>
        <strain evidence="2">MK4</strain>
    </source>
</reference>
<proteinExistence type="predicted"/>
<evidence type="ECO:0000313" key="1">
    <source>
        <dbReference type="EMBL" id="MCZ3367173.1"/>
    </source>
</evidence>
<dbReference type="Proteomes" id="UP001068021">
    <property type="component" value="Unassembled WGS sequence"/>
</dbReference>
<protein>
    <submittedName>
        <fullName evidence="2">Uncharacterized protein</fullName>
    </submittedName>
</protein>
<accession>A0A9E5DLJ5</accession>
<dbReference type="EMBL" id="JAPVER010000020">
    <property type="protein sequence ID" value="MCZ3367173.1"/>
    <property type="molecule type" value="Genomic_DNA"/>
</dbReference>
<evidence type="ECO:0000313" key="3">
    <source>
        <dbReference type="Proteomes" id="UP001068021"/>
    </source>
</evidence>
<keyword evidence="3" id="KW-1185">Reference proteome</keyword>
<gene>
    <name evidence="2" type="ORF">O3H35_13605</name>
    <name evidence="1" type="ORF">O3H54_14885</name>
</gene>
<dbReference type="EMBL" id="JAPVES010000030">
    <property type="protein sequence ID" value="MCZ3373679.1"/>
    <property type="molecule type" value="Genomic_DNA"/>
</dbReference>
<name>A0A9E5DLJ5_9EURY</name>
<evidence type="ECO:0000313" key="2">
    <source>
        <dbReference type="EMBL" id="MCZ3373679.1"/>
    </source>
</evidence>
<sequence>MTDKENKPVMEGNRNIGPFSCCASIKAHKDGFREAICEVCDKVFKTNKDNYICPECLKKTDK</sequence>
<dbReference type="Proteomes" id="UP001074446">
    <property type="component" value="Unassembled WGS sequence"/>
</dbReference>
<dbReference type="RefSeq" id="WP_048082432.1">
    <property type="nucleotide sequence ID" value="NZ_JAPVER010000020.1"/>
</dbReference>
<dbReference type="AlphaFoldDB" id="A0A9E5DLJ5"/>
<comment type="caution">
    <text evidence="2">The sequence shown here is derived from an EMBL/GenBank/DDBJ whole genome shotgun (WGS) entry which is preliminary data.</text>
</comment>
<organism evidence="2">
    <name type="scientific">Methanobacterium veterum</name>
    <dbReference type="NCBI Taxonomy" id="408577"/>
    <lineage>
        <taxon>Archaea</taxon>
        <taxon>Methanobacteriati</taxon>
        <taxon>Methanobacteriota</taxon>
        <taxon>Methanomada group</taxon>
        <taxon>Methanobacteria</taxon>
        <taxon>Methanobacteriales</taxon>
        <taxon>Methanobacteriaceae</taxon>
        <taxon>Methanobacterium</taxon>
    </lineage>
</organism>